<evidence type="ECO:0000256" key="1">
    <source>
        <dbReference type="SAM" id="Coils"/>
    </source>
</evidence>
<dbReference type="WBParaSite" id="PTRK_0001106300.1">
    <property type="protein sequence ID" value="PTRK_0001106300.1"/>
    <property type="gene ID" value="PTRK_0001106300"/>
</dbReference>
<reference evidence="3" key="1">
    <citation type="submission" date="2017-02" db="UniProtKB">
        <authorList>
            <consortium name="WormBaseParasite"/>
        </authorList>
    </citation>
    <scope>IDENTIFICATION</scope>
</reference>
<keyword evidence="2" id="KW-1185">Reference proteome</keyword>
<protein>
    <submittedName>
        <fullName evidence="3">HSA domain-containing protein</fullName>
    </submittedName>
</protein>
<evidence type="ECO:0000313" key="3">
    <source>
        <dbReference type="WBParaSite" id="PTRK_0001106300.1"/>
    </source>
</evidence>
<proteinExistence type="predicted"/>
<dbReference type="AlphaFoldDB" id="A0A0N4ZRC8"/>
<organism evidence="2 3">
    <name type="scientific">Parastrongyloides trichosuri</name>
    <name type="common">Possum-specific nematode worm</name>
    <dbReference type="NCBI Taxonomy" id="131310"/>
    <lineage>
        <taxon>Eukaryota</taxon>
        <taxon>Metazoa</taxon>
        <taxon>Ecdysozoa</taxon>
        <taxon>Nematoda</taxon>
        <taxon>Chromadorea</taxon>
        <taxon>Rhabditida</taxon>
        <taxon>Tylenchina</taxon>
        <taxon>Panagrolaimomorpha</taxon>
        <taxon>Strongyloidoidea</taxon>
        <taxon>Strongyloididae</taxon>
        <taxon>Parastrongyloides</taxon>
    </lineage>
</organism>
<accession>A0A0N4ZRC8</accession>
<keyword evidence="1" id="KW-0175">Coiled coil</keyword>
<feature type="coiled-coil region" evidence="1">
    <location>
        <begin position="81"/>
        <end position="132"/>
    </location>
</feature>
<dbReference type="Proteomes" id="UP000038045">
    <property type="component" value="Unplaced"/>
</dbReference>
<name>A0A0N4ZRC8_PARTI</name>
<sequence>MTLPEIENDEQLYEAFKRRREKLEKIRKVKKIHQYFREKFNNYIRESYARTRKELLEGKHPKAVKVLDYCERKKERSLYQVDALTKLKEDALKRKQEAENGTIKKRHEKELLDVAQQEMDKLDREKTVLMNMAKSLQMHDILTVFDEDADQNILTNSEFKNVKPTIKAEISTNLDVRPNNLPFVGSSSTHFLTEISGFAHISEDFARGLEEDIKMMKAHMETKKLNA</sequence>
<evidence type="ECO:0000313" key="2">
    <source>
        <dbReference type="Proteomes" id="UP000038045"/>
    </source>
</evidence>